<feature type="region of interest" description="Disordered" evidence="1">
    <location>
        <begin position="441"/>
        <end position="474"/>
    </location>
</feature>
<organism evidence="3 4">
    <name type="scientific">Phanerochaete sordida</name>
    <dbReference type="NCBI Taxonomy" id="48140"/>
    <lineage>
        <taxon>Eukaryota</taxon>
        <taxon>Fungi</taxon>
        <taxon>Dikarya</taxon>
        <taxon>Basidiomycota</taxon>
        <taxon>Agaricomycotina</taxon>
        <taxon>Agaricomycetes</taxon>
        <taxon>Polyporales</taxon>
        <taxon>Phanerochaetaceae</taxon>
        <taxon>Phanerochaete</taxon>
    </lineage>
</organism>
<protein>
    <submittedName>
        <fullName evidence="3">Uncharacterized protein</fullName>
    </submittedName>
</protein>
<feature type="compositionally biased region" description="Polar residues" evidence="1">
    <location>
        <begin position="105"/>
        <end position="116"/>
    </location>
</feature>
<keyword evidence="4" id="KW-1185">Reference proteome</keyword>
<dbReference type="EMBL" id="BPQB01000004">
    <property type="protein sequence ID" value="GJE86300.1"/>
    <property type="molecule type" value="Genomic_DNA"/>
</dbReference>
<feature type="region of interest" description="Disordered" evidence="1">
    <location>
        <begin position="360"/>
        <end position="406"/>
    </location>
</feature>
<keyword evidence="2" id="KW-0812">Transmembrane</keyword>
<feature type="transmembrane region" description="Helical" evidence="2">
    <location>
        <begin position="759"/>
        <end position="782"/>
    </location>
</feature>
<evidence type="ECO:0000313" key="3">
    <source>
        <dbReference type="EMBL" id="GJE86300.1"/>
    </source>
</evidence>
<keyword evidence="2" id="KW-1133">Transmembrane helix</keyword>
<feature type="region of interest" description="Disordered" evidence="1">
    <location>
        <begin position="1"/>
        <end position="117"/>
    </location>
</feature>
<dbReference type="InterPro" id="IPR036915">
    <property type="entry name" value="Cyclin-like_sf"/>
</dbReference>
<dbReference type="AlphaFoldDB" id="A0A9P3G1Q0"/>
<name>A0A9P3G1Q0_9APHY</name>
<feature type="compositionally biased region" description="Low complexity" evidence="1">
    <location>
        <begin position="7"/>
        <end position="17"/>
    </location>
</feature>
<keyword evidence="2" id="KW-0472">Membrane</keyword>
<feature type="region of interest" description="Disordered" evidence="1">
    <location>
        <begin position="309"/>
        <end position="339"/>
    </location>
</feature>
<feature type="region of interest" description="Disordered" evidence="1">
    <location>
        <begin position="535"/>
        <end position="559"/>
    </location>
</feature>
<feature type="region of interest" description="Disordered" evidence="1">
    <location>
        <begin position="194"/>
        <end position="214"/>
    </location>
</feature>
<sequence length="851" mass="91578">MHIALKSSQSDVASAESSQKDAYSHLGDAFSEPAEIPAPSSTVLPSSPAKHTPPSVLKLSPSDAQAPVMDALQVAAYSEPEAPLPKSHIGQTNDTSVDSGRELSETQSSHGSSCVSCQEMRHPSHSYYPMDTTEAQQRFIHHLDKLLLRVWTRQQSGSSSQSRTASLSSGSCPSSATSSLYAADISLAPSSGDSVVSSISSSSSRSSSSAVSSTASLADIDDTSAYTQDTDGFLSSTTLEYDIQTPIRFSMDLIYGSVSDEDDGDTVVDVDFKEDSPSLQLDTHATSLAADRPGTPFPNLDLKTPAAPRKTKCHFYPPATEGQPVQPPRKRLRTNGSDQLDQDLLQTGECIRIEAHTADSSADTTAYTQRNSSSASDVPMSTSTLLSEDPPPQEETTTSSAEVSTSLLAREPASFRRAASLRSEPSASDVLLADADNATRLTKSSPAPAHTSGAPHLATYPRTQPASPISKIPAADQPSLLSPVPVLSPSAFSPVPRGRFSAIAAAEDRIQALVLRELAGRNSDGLLEGAFSGISEGPVQPEDSVMQEEQTAAPESDEEDAVPLILGIEEDFRIKAVEWILDVMPPAKVAKKNAFVHLRAQLTESPDTRWHAAHLFTRYFLEIGTSTPPSPLLRPLQVEEGPRVLQGREAVTWDIALACLSLAVKFHRDFLHPLYPVVATDYLAISPHTIQYEDLEAAHRDVLSALDFCIGSSTPGAYIEELLVALPSLRSFVDGRGNWDYAHAEAWEILFDTLVDVNYLRYPACAIAGCALILGIVESIVFKRKTEAAVRAKFAPESALKRKRGLKCECDRLRLKASKAVKGVEEDVREVLGVSKVTWAKCMKWLKALEG</sequence>
<proteinExistence type="predicted"/>
<dbReference type="SUPFAM" id="SSF47954">
    <property type="entry name" value="Cyclin-like"/>
    <property type="match status" value="1"/>
</dbReference>
<reference evidence="3 4" key="1">
    <citation type="submission" date="2021-08" db="EMBL/GenBank/DDBJ databases">
        <title>Draft Genome Sequence of Phanerochaete sordida strain YK-624.</title>
        <authorList>
            <person name="Mori T."/>
            <person name="Dohra H."/>
            <person name="Suzuki T."/>
            <person name="Kawagishi H."/>
            <person name="Hirai H."/>
        </authorList>
    </citation>
    <scope>NUCLEOTIDE SEQUENCE [LARGE SCALE GENOMIC DNA]</scope>
    <source>
        <strain evidence="3 4">YK-624</strain>
    </source>
</reference>
<comment type="caution">
    <text evidence="3">The sequence shown here is derived from an EMBL/GenBank/DDBJ whole genome shotgun (WGS) entry which is preliminary data.</text>
</comment>
<dbReference type="OrthoDB" id="3250555at2759"/>
<dbReference type="Proteomes" id="UP000703269">
    <property type="component" value="Unassembled WGS sequence"/>
</dbReference>
<feature type="compositionally biased region" description="Polar residues" evidence="1">
    <location>
        <begin position="367"/>
        <end position="386"/>
    </location>
</feature>
<gene>
    <name evidence="3" type="ORF">PsYK624_023800</name>
</gene>
<evidence type="ECO:0000256" key="1">
    <source>
        <dbReference type="SAM" id="MobiDB-lite"/>
    </source>
</evidence>
<feature type="compositionally biased region" description="Polar residues" evidence="1">
    <location>
        <begin position="89"/>
        <end position="98"/>
    </location>
</feature>
<evidence type="ECO:0000313" key="4">
    <source>
        <dbReference type="Proteomes" id="UP000703269"/>
    </source>
</evidence>
<feature type="compositionally biased region" description="Low complexity" evidence="1">
    <location>
        <begin position="394"/>
        <end position="406"/>
    </location>
</feature>
<dbReference type="Gene3D" id="1.10.472.10">
    <property type="entry name" value="Cyclin-like"/>
    <property type="match status" value="1"/>
</dbReference>
<evidence type="ECO:0000256" key="2">
    <source>
        <dbReference type="SAM" id="Phobius"/>
    </source>
</evidence>
<accession>A0A9P3G1Q0</accession>